<dbReference type="InterPro" id="IPR036086">
    <property type="entry name" value="ParB/Sulfiredoxin_sf"/>
</dbReference>
<comment type="caution">
    <text evidence="3">The sequence shown here is derived from an EMBL/GenBank/DDBJ whole genome shotgun (WGS) entry which is preliminary data.</text>
</comment>
<dbReference type="Gene3D" id="1.10.10.2830">
    <property type="match status" value="1"/>
</dbReference>
<name>A0A7X9ZTY8_9SPHN</name>
<accession>A0A7X9ZTY8</accession>
<gene>
    <name evidence="3" type="ORF">HHL08_20515</name>
</gene>
<dbReference type="AlphaFoldDB" id="A0A7X9ZTY8"/>
<feature type="region of interest" description="Disordered" evidence="1">
    <location>
        <begin position="409"/>
        <end position="428"/>
    </location>
</feature>
<dbReference type="PANTHER" id="PTHR33375:SF7">
    <property type="entry name" value="CHROMOSOME 2-PARTITIONING PROTEIN PARB-RELATED"/>
    <property type="match status" value="1"/>
</dbReference>
<dbReference type="CDD" id="cd16406">
    <property type="entry name" value="ParB_N_like"/>
    <property type="match status" value="1"/>
</dbReference>
<evidence type="ECO:0000313" key="4">
    <source>
        <dbReference type="Proteomes" id="UP000519023"/>
    </source>
</evidence>
<feature type="compositionally biased region" description="Acidic residues" evidence="1">
    <location>
        <begin position="673"/>
        <end position="696"/>
    </location>
</feature>
<dbReference type="SMART" id="SM00470">
    <property type="entry name" value="ParB"/>
    <property type="match status" value="1"/>
</dbReference>
<dbReference type="Pfam" id="PF02195">
    <property type="entry name" value="ParB_N"/>
    <property type="match status" value="1"/>
</dbReference>
<dbReference type="GO" id="GO:0007059">
    <property type="term" value="P:chromosome segregation"/>
    <property type="evidence" value="ECO:0007669"/>
    <property type="project" value="TreeGrafter"/>
</dbReference>
<dbReference type="GO" id="GO:0005694">
    <property type="term" value="C:chromosome"/>
    <property type="evidence" value="ECO:0007669"/>
    <property type="project" value="TreeGrafter"/>
</dbReference>
<dbReference type="InterPro" id="IPR050336">
    <property type="entry name" value="Chromosome_partition/occlusion"/>
</dbReference>
<dbReference type="PANTHER" id="PTHR33375">
    <property type="entry name" value="CHROMOSOME-PARTITIONING PROTEIN PARB-RELATED"/>
    <property type="match status" value="1"/>
</dbReference>
<dbReference type="SUPFAM" id="SSF110849">
    <property type="entry name" value="ParB/Sulfiredoxin"/>
    <property type="match status" value="1"/>
</dbReference>
<feature type="region of interest" description="Disordered" evidence="1">
    <location>
        <begin position="664"/>
        <end position="696"/>
    </location>
</feature>
<proteinExistence type="predicted"/>
<dbReference type="SUPFAM" id="SSF109709">
    <property type="entry name" value="KorB DNA-binding domain-like"/>
    <property type="match status" value="1"/>
</dbReference>
<dbReference type="InterPro" id="IPR003115">
    <property type="entry name" value="ParB_N"/>
</dbReference>
<keyword evidence="4" id="KW-1185">Reference proteome</keyword>
<dbReference type="RefSeq" id="WP_169574856.1">
    <property type="nucleotide sequence ID" value="NZ_JABBFV010000021.1"/>
</dbReference>
<reference evidence="3 4" key="1">
    <citation type="submission" date="2020-04" db="EMBL/GenBank/DDBJ databases">
        <title>Sphingobium sp. AR-3-1 isolated from Arctic soil.</title>
        <authorList>
            <person name="Dahal R.H."/>
            <person name="Chaudhary D.K."/>
        </authorList>
    </citation>
    <scope>NUCLEOTIDE SEQUENCE [LARGE SCALE GENOMIC DNA]</scope>
    <source>
        <strain evidence="3 4">AR-3-1</strain>
    </source>
</reference>
<feature type="domain" description="ParB-like N-terminal" evidence="2">
    <location>
        <begin position="10"/>
        <end position="107"/>
    </location>
</feature>
<protein>
    <submittedName>
        <fullName evidence="3">ParB/RepB/Spo0J family partition protein</fullName>
    </submittedName>
</protein>
<evidence type="ECO:0000256" key="1">
    <source>
        <dbReference type="SAM" id="MobiDB-lite"/>
    </source>
</evidence>
<evidence type="ECO:0000259" key="2">
    <source>
        <dbReference type="SMART" id="SM00470"/>
    </source>
</evidence>
<dbReference type="Proteomes" id="UP000519023">
    <property type="component" value="Unassembled WGS sequence"/>
</dbReference>
<dbReference type="Gene3D" id="3.90.1530.30">
    <property type="match status" value="1"/>
</dbReference>
<dbReference type="EMBL" id="JABBFV010000021">
    <property type="protein sequence ID" value="NML12488.1"/>
    <property type="molecule type" value="Genomic_DNA"/>
</dbReference>
<evidence type="ECO:0000313" key="3">
    <source>
        <dbReference type="EMBL" id="NML12488.1"/>
    </source>
</evidence>
<organism evidence="3 4">
    <name type="scientific">Sphingobium psychrophilum</name>
    <dbReference type="NCBI Taxonomy" id="2728834"/>
    <lineage>
        <taxon>Bacteria</taxon>
        <taxon>Pseudomonadati</taxon>
        <taxon>Pseudomonadota</taxon>
        <taxon>Alphaproteobacteria</taxon>
        <taxon>Sphingomonadales</taxon>
        <taxon>Sphingomonadaceae</taxon>
        <taxon>Sphingobium</taxon>
    </lineage>
</organism>
<sequence length="696" mass="76922">MAKTSKPTILHLSVDQLHRSEQNVRKKPASAASDAEISASLLSVGLIQPMVVIPREAGGYEVIAGDRRRRLLTALAEADPNRKALTFPCMKVDDLSKVTEISMAENRAREAMALPDVYMGFAAIRAERPEATLEELGAMFGYDVARTARIMRIANLHPEIMDLYSAGEIDDAQAQAYAATEDRSLQIAVYRQLEKEATRPHEKNASAIRKAMNSGNHELTKLMCYVGVEAYRAAGGEFEADLFAQDGAGIVQSPDVLHQLVEQRMTEDKDRFEHNISRNGRVLGEKWGLADLQFSWAATPPQIKQYGYLSTDHELRIRNPKRGDLPKDLAKIYASMETRLAAMIGEDDEPLADQEDAYEKLASEIAELDAQRTIILPKKGAVIAVASIENDGSFDVELWFADRAAKGAELPKGATEQREAKPAPTPEEAERARFGLSKDNMQVMMLIRRDMIRAELMQSASAGSSLALDFMLFTQARTILTATHDEDGTTKIHDLVGSRPERAAWRTTKEGLASGEWMTARDPIEGFALFRNLPATDKNKVAAMIAGHMLMATTSVYSDGRTPRMVRELANCIEAEAGFGRWRDTVELDEAFFNTFSNKARLALLETWGLADRAKGMKGNETAAFCARIANCDEEDAKLLGLHPDYVAEAVNWLPDFMESATVEPLPAKVEPEADEADELGDEDQDDDHDQIDEAA</sequence>